<evidence type="ECO:0000313" key="2">
    <source>
        <dbReference type="Proteomes" id="UP001595704"/>
    </source>
</evidence>
<dbReference type="RefSeq" id="WP_191319142.1">
    <property type="nucleotide sequence ID" value="NZ_BNCG01000006.1"/>
</dbReference>
<reference evidence="2" key="1">
    <citation type="journal article" date="2019" name="Int. J. Syst. Evol. Microbiol.">
        <title>The Global Catalogue of Microorganisms (GCM) 10K type strain sequencing project: providing services to taxonomists for standard genome sequencing and annotation.</title>
        <authorList>
            <consortium name="The Broad Institute Genomics Platform"/>
            <consortium name="The Broad Institute Genome Sequencing Center for Infectious Disease"/>
            <person name="Wu L."/>
            <person name="Ma J."/>
        </authorList>
    </citation>
    <scope>NUCLEOTIDE SEQUENCE [LARGE SCALE GENOMIC DNA]</scope>
    <source>
        <strain evidence="2">KCTC 42282</strain>
    </source>
</reference>
<dbReference type="EMBL" id="JBHRYC010000077">
    <property type="protein sequence ID" value="MFC3638775.1"/>
    <property type="molecule type" value="Genomic_DNA"/>
</dbReference>
<gene>
    <name evidence="1" type="ORF">ACFONL_15625</name>
</gene>
<organism evidence="1 2">
    <name type="scientific">Camelimonas fluminis</name>
    <dbReference type="NCBI Taxonomy" id="1576911"/>
    <lineage>
        <taxon>Bacteria</taxon>
        <taxon>Pseudomonadati</taxon>
        <taxon>Pseudomonadota</taxon>
        <taxon>Alphaproteobacteria</taxon>
        <taxon>Hyphomicrobiales</taxon>
        <taxon>Chelatococcaceae</taxon>
        <taxon>Camelimonas</taxon>
    </lineage>
</organism>
<protein>
    <submittedName>
        <fullName evidence="1">Uncharacterized protein</fullName>
    </submittedName>
</protein>
<keyword evidence="2" id="KW-1185">Reference proteome</keyword>
<evidence type="ECO:0000313" key="1">
    <source>
        <dbReference type="EMBL" id="MFC3638775.1"/>
    </source>
</evidence>
<comment type="caution">
    <text evidence="1">The sequence shown here is derived from an EMBL/GenBank/DDBJ whole genome shotgun (WGS) entry which is preliminary data.</text>
</comment>
<name>A0ABV7UJ74_9HYPH</name>
<accession>A0ABV7UJ74</accession>
<proteinExistence type="predicted"/>
<sequence length="127" mass="12600">MATCTLAIVQDAVRPFVWRRGVLGQKVLAGGIAADRIGRLDVWRGERDWIVGVAGGAGVHAAGADGADLAGALSAIRWGGSNGCRSPTARIAIGDGGIGIVSGPGSGVLAWTATPGMAASGLSDDVH</sequence>
<dbReference type="Proteomes" id="UP001595704">
    <property type="component" value="Unassembled WGS sequence"/>
</dbReference>